<comment type="caution">
    <text evidence="1">The sequence shown here is derived from an EMBL/GenBank/DDBJ whole genome shotgun (WGS) entry which is preliminary data.</text>
</comment>
<evidence type="ECO:0000313" key="2">
    <source>
        <dbReference type="Proteomes" id="UP000799754"/>
    </source>
</evidence>
<accession>A0ACB6RJQ1</accession>
<keyword evidence="2" id="KW-1185">Reference proteome</keyword>
<reference evidence="1" key="1">
    <citation type="journal article" date="2020" name="Stud. Mycol.">
        <title>101 Dothideomycetes genomes: a test case for predicting lifestyles and emergence of pathogens.</title>
        <authorList>
            <person name="Haridas S."/>
            <person name="Albert R."/>
            <person name="Binder M."/>
            <person name="Bloem J."/>
            <person name="Labutti K."/>
            <person name="Salamov A."/>
            <person name="Andreopoulos B."/>
            <person name="Baker S."/>
            <person name="Barry K."/>
            <person name="Bills G."/>
            <person name="Bluhm B."/>
            <person name="Cannon C."/>
            <person name="Castanera R."/>
            <person name="Culley D."/>
            <person name="Daum C."/>
            <person name="Ezra D."/>
            <person name="Gonzalez J."/>
            <person name="Henrissat B."/>
            <person name="Kuo A."/>
            <person name="Liang C."/>
            <person name="Lipzen A."/>
            <person name="Lutzoni F."/>
            <person name="Magnuson J."/>
            <person name="Mondo S."/>
            <person name="Nolan M."/>
            <person name="Ohm R."/>
            <person name="Pangilinan J."/>
            <person name="Park H.-J."/>
            <person name="Ramirez L."/>
            <person name="Alfaro M."/>
            <person name="Sun H."/>
            <person name="Tritt A."/>
            <person name="Yoshinaga Y."/>
            <person name="Zwiers L.-H."/>
            <person name="Turgeon B."/>
            <person name="Goodwin S."/>
            <person name="Spatafora J."/>
            <person name="Crous P."/>
            <person name="Grigoriev I."/>
        </authorList>
    </citation>
    <scope>NUCLEOTIDE SEQUENCE</scope>
    <source>
        <strain evidence="1">CBS 525.71</strain>
    </source>
</reference>
<evidence type="ECO:0000313" key="1">
    <source>
        <dbReference type="EMBL" id="KAF2621958.1"/>
    </source>
</evidence>
<protein>
    <submittedName>
        <fullName evidence="1">Uncharacterized protein</fullName>
    </submittedName>
</protein>
<sequence>MRYRIPEVITLPDIKFMYFQPHRASVPLVPDDIQSLLHFGAYNDIAHASCVTRKSQPIDVARAIWFYGVDDGHNSMRYDVQMRYNTVIMAFIAASGFDAQGRGGELLSQLRTPIDPSLPHPRTVRDKHRPPPNENSFFVTKYQIFNESFKVDKSRQQQQGQPQDADIGGGKNNVFVSSTQIFGVGQA</sequence>
<name>A0ACB6RJQ1_9PLEO</name>
<organism evidence="1 2">
    <name type="scientific">Macroventuria anomochaeta</name>
    <dbReference type="NCBI Taxonomy" id="301207"/>
    <lineage>
        <taxon>Eukaryota</taxon>
        <taxon>Fungi</taxon>
        <taxon>Dikarya</taxon>
        <taxon>Ascomycota</taxon>
        <taxon>Pezizomycotina</taxon>
        <taxon>Dothideomycetes</taxon>
        <taxon>Pleosporomycetidae</taxon>
        <taxon>Pleosporales</taxon>
        <taxon>Pleosporineae</taxon>
        <taxon>Didymellaceae</taxon>
        <taxon>Macroventuria</taxon>
    </lineage>
</organism>
<dbReference type="Proteomes" id="UP000799754">
    <property type="component" value="Unassembled WGS sequence"/>
</dbReference>
<proteinExistence type="predicted"/>
<gene>
    <name evidence="1" type="ORF">BU25DRAFT_463254</name>
</gene>
<dbReference type="EMBL" id="MU006749">
    <property type="protein sequence ID" value="KAF2621958.1"/>
    <property type="molecule type" value="Genomic_DNA"/>
</dbReference>